<proteinExistence type="predicted"/>
<keyword evidence="2" id="KW-1185">Reference proteome</keyword>
<dbReference type="AlphaFoldDB" id="A0A9D4DUU0"/>
<name>A0A9D4DUU0_DREPO</name>
<dbReference type="EMBL" id="JAIWYP010000009">
    <property type="protein sequence ID" value="KAH3768462.1"/>
    <property type="molecule type" value="Genomic_DNA"/>
</dbReference>
<reference evidence="1" key="2">
    <citation type="submission" date="2020-11" db="EMBL/GenBank/DDBJ databases">
        <authorList>
            <person name="McCartney M.A."/>
            <person name="Auch B."/>
            <person name="Kono T."/>
            <person name="Mallez S."/>
            <person name="Becker A."/>
            <person name="Gohl D.M."/>
            <person name="Silverstein K.A.T."/>
            <person name="Koren S."/>
            <person name="Bechman K.B."/>
            <person name="Herman A."/>
            <person name="Abrahante J.E."/>
            <person name="Garbe J."/>
        </authorList>
    </citation>
    <scope>NUCLEOTIDE SEQUENCE</scope>
    <source>
        <strain evidence="1">Duluth1</strain>
        <tissue evidence="1">Whole animal</tissue>
    </source>
</reference>
<dbReference type="Proteomes" id="UP000828390">
    <property type="component" value="Unassembled WGS sequence"/>
</dbReference>
<protein>
    <submittedName>
        <fullName evidence="1">Uncharacterized protein</fullName>
    </submittedName>
</protein>
<evidence type="ECO:0000313" key="2">
    <source>
        <dbReference type="Proteomes" id="UP000828390"/>
    </source>
</evidence>
<reference evidence="1" key="1">
    <citation type="journal article" date="2019" name="bioRxiv">
        <title>The Genome of the Zebra Mussel, Dreissena polymorpha: A Resource for Invasive Species Research.</title>
        <authorList>
            <person name="McCartney M.A."/>
            <person name="Auch B."/>
            <person name="Kono T."/>
            <person name="Mallez S."/>
            <person name="Zhang Y."/>
            <person name="Obille A."/>
            <person name="Becker A."/>
            <person name="Abrahante J.E."/>
            <person name="Garbe J."/>
            <person name="Badalamenti J.P."/>
            <person name="Herman A."/>
            <person name="Mangelson H."/>
            <person name="Liachko I."/>
            <person name="Sullivan S."/>
            <person name="Sone E.D."/>
            <person name="Koren S."/>
            <person name="Silverstein K.A.T."/>
            <person name="Beckman K.B."/>
            <person name="Gohl D.M."/>
        </authorList>
    </citation>
    <scope>NUCLEOTIDE SEQUENCE</scope>
    <source>
        <strain evidence="1">Duluth1</strain>
        <tissue evidence="1">Whole animal</tissue>
    </source>
</reference>
<organism evidence="1 2">
    <name type="scientific">Dreissena polymorpha</name>
    <name type="common">Zebra mussel</name>
    <name type="synonym">Mytilus polymorpha</name>
    <dbReference type="NCBI Taxonomy" id="45954"/>
    <lineage>
        <taxon>Eukaryota</taxon>
        <taxon>Metazoa</taxon>
        <taxon>Spiralia</taxon>
        <taxon>Lophotrochozoa</taxon>
        <taxon>Mollusca</taxon>
        <taxon>Bivalvia</taxon>
        <taxon>Autobranchia</taxon>
        <taxon>Heteroconchia</taxon>
        <taxon>Euheterodonta</taxon>
        <taxon>Imparidentia</taxon>
        <taxon>Neoheterodontei</taxon>
        <taxon>Myida</taxon>
        <taxon>Dreissenoidea</taxon>
        <taxon>Dreissenidae</taxon>
        <taxon>Dreissena</taxon>
    </lineage>
</organism>
<sequence>MAIMPSVVDGQYSCLNLTDCQCGNVCVNELDKSCEGPRDSCVCKPGCLMFDLFIKPGEGRRVYGNYCRCPLSPQASNGVSACTRAAWRGQPAGIPTYPTSC</sequence>
<gene>
    <name evidence="1" type="ORF">DPMN_169675</name>
</gene>
<accession>A0A9D4DUU0</accession>
<evidence type="ECO:0000313" key="1">
    <source>
        <dbReference type="EMBL" id="KAH3768462.1"/>
    </source>
</evidence>
<comment type="caution">
    <text evidence="1">The sequence shown here is derived from an EMBL/GenBank/DDBJ whole genome shotgun (WGS) entry which is preliminary data.</text>
</comment>